<feature type="region of interest" description="Disordered" evidence="1">
    <location>
        <begin position="1"/>
        <end position="28"/>
    </location>
</feature>
<feature type="compositionally biased region" description="Low complexity" evidence="1">
    <location>
        <begin position="275"/>
        <end position="288"/>
    </location>
</feature>
<feature type="compositionally biased region" description="Basic residues" evidence="1">
    <location>
        <begin position="1"/>
        <end position="10"/>
    </location>
</feature>
<evidence type="ECO:0000313" key="3">
    <source>
        <dbReference type="Proteomes" id="UP000736335"/>
    </source>
</evidence>
<feature type="region of interest" description="Disordered" evidence="1">
    <location>
        <begin position="800"/>
        <end position="832"/>
    </location>
</feature>
<name>A0A9P6LC76_9AGAM</name>
<comment type="caution">
    <text evidence="2">The sequence shown here is derived from an EMBL/GenBank/DDBJ whole genome shotgun (WGS) entry which is preliminary data.</text>
</comment>
<dbReference type="AlphaFoldDB" id="A0A9P6LC76"/>
<feature type="region of interest" description="Disordered" evidence="1">
    <location>
        <begin position="191"/>
        <end position="210"/>
    </location>
</feature>
<keyword evidence="3" id="KW-1185">Reference proteome</keyword>
<feature type="region of interest" description="Disordered" evidence="1">
    <location>
        <begin position="455"/>
        <end position="490"/>
    </location>
</feature>
<organism evidence="2 3">
    <name type="scientific">Thelephora terrestris</name>
    <dbReference type="NCBI Taxonomy" id="56493"/>
    <lineage>
        <taxon>Eukaryota</taxon>
        <taxon>Fungi</taxon>
        <taxon>Dikarya</taxon>
        <taxon>Basidiomycota</taxon>
        <taxon>Agaricomycotina</taxon>
        <taxon>Agaricomycetes</taxon>
        <taxon>Thelephorales</taxon>
        <taxon>Thelephoraceae</taxon>
        <taxon>Thelephora</taxon>
    </lineage>
</organism>
<evidence type="ECO:0000256" key="1">
    <source>
        <dbReference type="SAM" id="MobiDB-lite"/>
    </source>
</evidence>
<dbReference type="OrthoDB" id="3066350at2759"/>
<gene>
    <name evidence="2" type="ORF">BJ322DRAFT_1016697</name>
</gene>
<feature type="compositionally biased region" description="Polar residues" evidence="1">
    <location>
        <begin position="320"/>
        <end position="349"/>
    </location>
</feature>
<feature type="compositionally biased region" description="Basic residues" evidence="1">
    <location>
        <begin position="465"/>
        <end position="474"/>
    </location>
</feature>
<feature type="region of interest" description="Disordered" evidence="1">
    <location>
        <begin position="502"/>
        <end position="539"/>
    </location>
</feature>
<protein>
    <submittedName>
        <fullName evidence="2">Uncharacterized protein</fullName>
    </submittedName>
</protein>
<reference evidence="2" key="2">
    <citation type="submission" date="2020-11" db="EMBL/GenBank/DDBJ databases">
        <authorList>
            <consortium name="DOE Joint Genome Institute"/>
            <person name="Kuo A."/>
            <person name="Miyauchi S."/>
            <person name="Kiss E."/>
            <person name="Drula E."/>
            <person name="Kohler A."/>
            <person name="Sanchez-Garcia M."/>
            <person name="Andreopoulos B."/>
            <person name="Barry K.W."/>
            <person name="Bonito G."/>
            <person name="Buee M."/>
            <person name="Carver A."/>
            <person name="Chen C."/>
            <person name="Cichocki N."/>
            <person name="Clum A."/>
            <person name="Culley D."/>
            <person name="Crous P.W."/>
            <person name="Fauchery L."/>
            <person name="Girlanda M."/>
            <person name="Hayes R."/>
            <person name="Keri Z."/>
            <person name="Labutti K."/>
            <person name="Lipzen A."/>
            <person name="Lombard V."/>
            <person name="Magnuson J."/>
            <person name="Maillard F."/>
            <person name="Morin E."/>
            <person name="Murat C."/>
            <person name="Nolan M."/>
            <person name="Ohm R."/>
            <person name="Pangilinan J."/>
            <person name="Pereira M."/>
            <person name="Perotto S."/>
            <person name="Peter M."/>
            <person name="Riley R."/>
            <person name="Sitrit Y."/>
            <person name="Stielow B."/>
            <person name="Szollosi G."/>
            <person name="Zifcakova L."/>
            <person name="Stursova M."/>
            <person name="Spatafora J.W."/>
            <person name="Tedersoo L."/>
            <person name="Vaario L.-M."/>
            <person name="Yamada A."/>
            <person name="Yan M."/>
            <person name="Wang P."/>
            <person name="Xu J."/>
            <person name="Bruns T."/>
            <person name="Baldrian P."/>
            <person name="Vilgalys R."/>
            <person name="Henrissat B."/>
            <person name="Grigoriev I.V."/>
            <person name="Hibbett D."/>
            <person name="Nagy L.G."/>
            <person name="Martin F.M."/>
        </authorList>
    </citation>
    <scope>NUCLEOTIDE SEQUENCE</scope>
    <source>
        <strain evidence="2">UH-Tt-Lm1</strain>
    </source>
</reference>
<dbReference type="Proteomes" id="UP000736335">
    <property type="component" value="Unassembled WGS sequence"/>
</dbReference>
<reference evidence="2" key="1">
    <citation type="journal article" date="2020" name="Nat. Commun.">
        <title>Large-scale genome sequencing of mycorrhizal fungi provides insights into the early evolution of symbiotic traits.</title>
        <authorList>
            <person name="Miyauchi S."/>
            <person name="Kiss E."/>
            <person name="Kuo A."/>
            <person name="Drula E."/>
            <person name="Kohler A."/>
            <person name="Sanchez-Garcia M."/>
            <person name="Morin E."/>
            <person name="Andreopoulos B."/>
            <person name="Barry K.W."/>
            <person name="Bonito G."/>
            <person name="Buee M."/>
            <person name="Carver A."/>
            <person name="Chen C."/>
            <person name="Cichocki N."/>
            <person name="Clum A."/>
            <person name="Culley D."/>
            <person name="Crous P.W."/>
            <person name="Fauchery L."/>
            <person name="Girlanda M."/>
            <person name="Hayes R.D."/>
            <person name="Keri Z."/>
            <person name="LaButti K."/>
            <person name="Lipzen A."/>
            <person name="Lombard V."/>
            <person name="Magnuson J."/>
            <person name="Maillard F."/>
            <person name="Murat C."/>
            <person name="Nolan M."/>
            <person name="Ohm R.A."/>
            <person name="Pangilinan J."/>
            <person name="Pereira M.F."/>
            <person name="Perotto S."/>
            <person name="Peter M."/>
            <person name="Pfister S."/>
            <person name="Riley R."/>
            <person name="Sitrit Y."/>
            <person name="Stielow J.B."/>
            <person name="Szollosi G."/>
            <person name="Zifcakova L."/>
            <person name="Stursova M."/>
            <person name="Spatafora J.W."/>
            <person name="Tedersoo L."/>
            <person name="Vaario L.M."/>
            <person name="Yamada A."/>
            <person name="Yan M."/>
            <person name="Wang P."/>
            <person name="Xu J."/>
            <person name="Bruns T."/>
            <person name="Baldrian P."/>
            <person name="Vilgalys R."/>
            <person name="Dunand C."/>
            <person name="Henrissat B."/>
            <person name="Grigoriev I.V."/>
            <person name="Hibbett D."/>
            <person name="Nagy L.G."/>
            <person name="Martin F.M."/>
        </authorList>
    </citation>
    <scope>NUCLEOTIDE SEQUENCE</scope>
    <source>
        <strain evidence="2">UH-Tt-Lm1</strain>
    </source>
</reference>
<evidence type="ECO:0000313" key="2">
    <source>
        <dbReference type="EMBL" id="KAF9793095.1"/>
    </source>
</evidence>
<sequence>MYSKPSRKKAPPAPNPGTATGAPAFDSSKKSEEQLAFLNSWMPEFLVHQTAVTLNRFWPQVFDPWYKRWPIVPPPEAIQKHGSSPNAILVLRTENNQKLRNWFHNRARPTSKSSKSDLRLDQAEKRKLAPAQAYCNYAWNFGLKDITTERWKKHNASQSTAAGSSAVPTSSPQIPIDFKLKIAKEAYDALSEEDKKRVDQRRDEEWKKQHRQVRDIEDVDERDDKLASHEKFWRTVRVTLANALIEVIAMGKGWGMQIFGEAGTSARSQFMYTNAPPISKPPDSSSADADGESSEVEVIQSSEPTPPGRAETTKAVPLETFSTFPMDSQPPAANSQSLGNYSQSPAPPQTSQVVEFVSPQEIFGIPESIEPITKNTSIISSAASQPSLLVAPSNLAPPPVLVPSAVAYPVVSDHPLVTPSPNSWTTSMPDQVLASPAASNIHLVSSSLLLDSSQPIIPRQVTSPPKHKHYKAPGRKNAPATRSRRNSMEGAPNIILTLGKSGYELSGRPDVPPSTTSPSATSPSATSPSDPSPSTASPSTTTILEDLVIPSSQQSLEEVLTIPTEAVIGLAGASLASEVTVPGTEQQPATGHTSLLAPRIVPSYQINRSDMPSWLLEYGRLDSILSVEAGGLWEKLITTWVRQERRLGFGLNEDIGVNLSLVKKPKILGEYFKWRHNPSKGYSIVVPEFGEEVMLWWTSIQPEWRSSRETSPDDHNDYSYMLAGGKKGVFLILLCLAWWDRAYAQNVGRLKAEHLAAVEAAAKDDVTPDLCNLPDHDPSWLTIINDLIFVLELAHGWPTPTKGPPEATGVVSGRRKRAADGANTAARKKKRP</sequence>
<feature type="region of interest" description="Disordered" evidence="1">
    <location>
        <begin position="272"/>
        <end position="349"/>
    </location>
</feature>
<proteinExistence type="predicted"/>
<dbReference type="EMBL" id="WIUZ02000001">
    <property type="protein sequence ID" value="KAF9793095.1"/>
    <property type="molecule type" value="Genomic_DNA"/>
</dbReference>
<accession>A0A9P6LC76</accession>
<feature type="compositionally biased region" description="Low complexity" evidence="1">
    <location>
        <begin position="513"/>
        <end position="539"/>
    </location>
</feature>